<dbReference type="Proteomes" id="UP001162164">
    <property type="component" value="Unassembled WGS sequence"/>
</dbReference>
<dbReference type="EMBL" id="JAPWTJ010000873">
    <property type="protein sequence ID" value="KAJ8975119.1"/>
    <property type="molecule type" value="Genomic_DNA"/>
</dbReference>
<feature type="coiled-coil region" evidence="1">
    <location>
        <begin position="93"/>
        <end position="120"/>
    </location>
</feature>
<sequence>MTKIIKRRKKEQEICLLIIGSQHYLKNPTLKWIKMLKNTDYSTQFYQDWMPNLSQLKDTQKRVVLMKNFDDNEDESSDGEHTWTQEVKKQHRIIQREHRRKELQESLEELAKEREENQKQPKLFELRQGEEYKGIHNLKRKLNK</sequence>
<accession>A0ABQ9JB53</accession>
<keyword evidence="1" id="KW-0175">Coiled coil</keyword>
<protein>
    <submittedName>
        <fullName evidence="2">Uncharacterized protein</fullName>
    </submittedName>
</protein>
<name>A0ABQ9JB53_9CUCU</name>
<proteinExistence type="predicted"/>
<comment type="caution">
    <text evidence="2">The sequence shown here is derived from an EMBL/GenBank/DDBJ whole genome shotgun (WGS) entry which is preliminary data.</text>
</comment>
<organism evidence="2 3">
    <name type="scientific">Molorchus minor</name>
    <dbReference type="NCBI Taxonomy" id="1323400"/>
    <lineage>
        <taxon>Eukaryota</taxon>
        <taxon>Metazoa</taxon>
        <taxon>Ecdysozoa</taxon>
        <taxon>Arthropoda</taxon>
        <taxon>Hexapoda</taxon>
        <taxon>Insecta</taxon>
        <taxon>Pterygota</taxon>
        <taxon>Neoptera</taxon>
        <taxon>Endopterygota</taxon>
        <taxon>Coleoptera</taxon>
        <taxon>Polyphaga</taxon>
        <taxon>Cucujiformia</taxon>
        <taxon>Chrysomeloidea</taxon>
        <taxon>Cerambycidae</taxon>
        <taxon>Lamiinae</taxon>
        <taxon>Monochamini</taxon>
        <taxon>Molorchus</taxon>
    </lineage>
</organism>
<evidence type="ECO:0000313" key="2">
    <source>
        <dbReference type="EMBL" id="KAJ8975119.1"/>
    </source>
</evidence>
<keyword evidence="3" id="KW-1185">Reference proteome</keyword>
<evidence type="ECO:0000313" key="3">
    <source>
        <dbReference type="Proteomes" id="UP001162164"/>
    </source>
</evidence>
<reference evidence="2" key="1">
    <citation type="journal article" date="2023" name="Insect Mol. Biol.">
        <title>Genome sequencing provides insights into the evolution of gene families encoding plant cell wall-degrading enzymes in longhorned beetles.</title>
        <authorList>
            <person name="Shin N.R."/>
            <person name="Okamura Y."/>
            <person name="Kirsch R."/>
            <person name="Pauchet Y."/>
        </authorList>
    </citation>
    <scope>NUCLEOTIDE SEQUENCE</scope>
    <source>
        <strain evidence="2">MMC_N1</strain>
    </source>
</reference>
<gene>
    <name evidence="2" type="ORF">NQ317_003601</name>
</gene>
<evidence type="ECO:0000256" key="1">
    <source>
        <dbReference type="SAM" id="Coils"/>
    </source>
</evidence>